<dbReference type="AlphaFoldDB" id="A0A5B9DA20"/>
<dbReference type="PIRSF" id="PIRSF001461">
    <property type="entry name" value="RPE"/>
    <property type="match status" value="1"/>
</dbReference>
<comment type="cofactor">
    <cofactor evidence="4">
        <name>Zn(2+)</name>
        <dbReference type="ChEBI" id="CHEBI:29105"/>
    </cofactor>
</comment>
<keyword evidence="10 11" id="KW-0119">Carbohydrate metabolism</keyword>
<keyword evidence="12" id="KW-0862">Zinc</keyword>
<dbReference type="PROSITE" id="PS01086">
    <property type="entry name" value="RIBUL_P_3_EPIMER_2"/>
    <property type="match status" value="1"/>
</dbReference>
<comment type="function">
    <text evidence="10">Catalyzes the reversible epimerization of D-ribulose 5-phosphate to D-xylulose 5-phosphate.</text>
</comment>
<evidence type="ECO:0000256" key="10">
    <source>
        <dbReference type="HAMAP-Rule" id="MF_02227"/>
    </source>
</evidence>
<comment type="similarity">
    <text evidence="6 10 11">Belongs to the ribulose-phosphate 3-epimerase family.</text>
</comment>
<dbReference type="GO" id="GO:0005737">
    <property type="term" value="C:cytoplasm"/>
    <property type="evidence" value="ECO:0007669"/>
    <property type="project" value="UniProtKB-ARBA"/>
</dbReference>
<protein>
    <recommendedName>
        <fullName evidence="7 10">Ribulose-phosphate 3-epimerase</fullName>
        <ecNumber evidence="7 10">5.1.3.1</ecNumber>
    </recommendedName>
</protein>
<gene>
    <name evidence="10 13" type="primary">rpe</name>
    <name evidence="13" type="ORF">DSAG12_01822</name>
</gene>
<dbReference type="GO" id="GO:0004750">
    <property type="term" value="F:D-ribulose-phosphate 3-epimerase activity"/>
    <property type="evidence" value="ECO:0007669"/>
    <property type="project" value="UniProtKB-UniRule"/>
</dbReference>
<organism evidence="13 14">
    <name type="scientific">Promethearchaeum syntrophicum</name>
    <dbReference type="NCBI Taxonomy" id="2594042"/>
    <lineage>
        <taxon>Archaea</taxon>
        <taxon>Promethearchaeati</taxon>
        <taxon>Promethearchaeota</taxon>
        <taxon>Promethearchaeia</taxon>
        <taxon>Promethearchaeales</taxon>
        <taxon>Promethearchaeaceae</taxon>
        <taxon>Promethearchaeum</taxon>
    </lineage>
</organism>
<evidence type="ECO:0000256" key="7">
    <source>
        <dbReference type="ARBA" id="ARBA00013188"/>
    </source>
</evidence>
<sequence>MKVAPSILSADFSRLGEEINAIENGGADWLHLDVMDGNFVPNLTFGPPVIKCLRPNTSLFFDVHLMISTPETLLQDFLDVGADLITIHYEATQKIDEIIEIIKKSGKKIGISIKPNTPIGTIKNLLDKIDLILVMSVEPGWGGQKFMPEMLEKVKKLKAWRDNNPENYHYLIEIDGGINNENILEVKKAGVDVVVAGSYIFKRSNYKAAISSLHQ</sequence>
<evidence type="ECO:0000256" key="9">
    <source>
        <dbReference type="ARBA" id="ARBA00023235"/>
    </source>
</evidence>
<dbReference type="Pfam" id="PF00834">
    <property type="entry name" value="Ribul_P_3_epim"/>
    <property type="match status" value="1"/>
</dbReference>
<dbReference type="InterPro" id="IPR026019">
    <property type="entry name" value="Ribul_P_3_epim"/>
</dbReference>
<dbReference type="PANTHER" id="PTHR11749">
    <property type="entry name" value="RIBULOSE-5-PHOSPHATE-3-EPIMERASE"/>
    <property type="match status" value="1"/>
</dbReference>
<dbReference type="EC" id="5.1.3.1" evidence="7 10"/>
<reference evidence="13 14" key="1">
    <citation type="journal article" date="2020" name="Nature">
        <title>Isolation of an archaeon at the prokaryote-eukaryote interface.</title>
        <authorList>
            <person name="Imachi H."/>
            <person name="Nobu M.K."/>
            <person name="Nakahara N."/>
            <person name="Morono Y."/>
            <person name="Ogawara M."/>
            <person name="Takaki Y."/>
            <person name="Takano Y."/>
            <person name="Uematsu K."/>
            <person name="Ikuta T."/>
            <person name="Ito M."/>
            <person name="Matsui Y."/>
            <person name="Miyazaki M."/>
            <person name="Murata K."/>
            <person name="Saito Y."/>
            <person name="Sakai S."/>
            <person name="Song C."/>
            <person name="Tasumi E."/>
            <person name="Yamanaka Y."/>
            <person name="Yamaguchi T."/>
            <person name="Kamagata Y."/>
            <person name="Tamaki H."/>
            <person name="Takai K."/>
        </authorList>
    </citation>
    <scope>NUCLEOTIDE SEQUENCE [LARGE SCALE GENOMIC DNA]</scope>
    <source>
        <strain evidence="13 14">MK-D1</strain>
    </source>
</reference>
<dbReference type="Gene3D" id="3.20.20.70">
    <property type="entry name" value="Aldolase class I"/>
    <property type="match status" value="1"/>
</dbReference>
<evidence type="ECO:0000256" key="3">
    <source>
        <dbReference type="ARBA" id="ARBA00001941"/>
    </source>
</evidence>
<evidence type="ECO:0000313" key="13">
    <source>
        <dbReference type="EMBL" id="QEE15994.2"/>
    </source>
</evidence>
<dbReference type="GO" id="GO:0019323">
    <property type="term" value="P:pentose catabolic process"/>
    <property type="evidence" value="ECO:0007669"/>
    <property type="project" value="UniProtKB-UniRule"/>
</dbReference>
<comment type="cofactor">
    <cofactor evidence="10 12">
        <name>a divalent metal cation</name>
        <dbReference type="ChEBI" id="CHEBI:60240"/>
    </cofactor>
    <text evidence="10 12">Binds 1 divalent metal cation per subunit.</text>
</comment>
<comment type="caution">
    <text evidence="10">Lacks conserved residue(s) required for the propagation of feature annotation.</text>
</comment>
<comment type="cofactor">
    <cofactor evidence="2">
        <name>Mn(2+)</name>
        <dbReference type="ChEBI" id="CHEBI:29035"/>
    </cofactor>
</comment>
<dbReference type="KEGG" id="psyt:DSAG12_01822"/>
<evidence type="ECO:0000256" key="11">
    <source>
        <dbReference type="PIRNR" id="PIRNR001461"/>
    </source>
</evidence>
<dbReference type="InterPro" id="IPR013785">
    <property type="entry name" value="Aldolase_TIM"/>
</dbReference>
<dbReference type="EMBL" id="CP042905">
    <property type="protein sequence ID" value="QEE15994.2"/>
    <property type="molecule type" value="Genomic_DNA"/>
</dbReference>
<evidence type="ECO:0000256" key="1">
    <source>
        <dbReference type="ARBA" id="ARBA00001782"/>
    </source>
</evidence>
<keyword evidence="14" id="KW-1185">Reference proteome</keyword>
<proteinExistence type="inferred from homology"/>
<evidence type="ECO:0000256" key="6">
    <source>
        <dbReference type="ARBA" id="ARBA00009541"/>
    </source>
</evidence>
<evidence type="ECO:0000256" key="4">
    <source>
        <dbReference type="ARBA" id="ARBA00001947"/>
    </source>
</evidence>
<dbReference type="HAMAP" id="MF_02227">
    <property type="entry name" value="RPE"/>
    <property type="match status" value="1"/>
</dbReference>
<evidence type="ECO:0000256" key="8">
    <source>
        <dbReference type="ARBA" id="ARBA00022723"/>
    </source>
</evidence>
<dbReference type="GO" id="GO:0046872">
    <property type="term" value="F:metal ion binding"/>
    <property type="evidence" value="ECO:0007669"/>
    <property type="project" value="UniProtKB-UniRule"/>
</dbReference>
<keyword evidence="8 10" id="KW-0479">Metal-binding</keyword>
<dbReference type="NCBIfam" id="TIGR01163">
    <property type="entry name" value="rpe"/>
    <property type="match status" value="1"/>
</dbReference>
<dbReference type="Proteomes" id="UP000321408">
    <property type="component" value="Chromosome"/>
</dbReference>
<comment type="cofactor">
    <cofactor evidence="3">
        <name>Co(2+)</name>
        <dbReference type="ChEBI" id="CHEBI:48828"/>
    </cofactor>
</comment>
<dbReference type="NCBIfam" id="NF004076">
    <property type="entry name" value="PRK05581.1-4"/>
    <property type="match status" value="1"/>
</dbReference>
<keyword evidence="9 10" id="KW-0413">Isomerase</keyword>
<dbReference type="GO" id="GO:0006098">
    <property type="term" value="P:pentose-phosphate shunt"/>
    <property type="evidence" value="ECO:0007669"/>
    <property type="project" value="UniProtKB-UniRule"/>
</dbReference>
<dbReference type="InterPro" id="IPR011060">
    <property type="entry name" value="RibuloseP-bd_barrel"/>
</dbReference>
<evidence type="ECO:0000313" key="14">
    <source>
        <dbReference type="Proteomes" id="UP000321408"/>
    </source>
</evidence>
<dbReference type="InterPro" id="IPR000056">
    <property type="entry name" value="Ribul_P_3_epim-like"/>
</dbReference>
<dbReference type="PROSITE" id="PS01085">
    <property type="entry name" value="RIBUL_P_3_EPIMER_1"/>
    <property type="match status" value="1"/>
</dbReference>
<evidence type="ECO:0000256" key="12">
    <source>
        <dbReference type="PIRSR" id="PIRSR001461-2"/>
    </source>
</evidence>
<comment type="pathway">
    <text evidence="10">Carbohydrate degradation.</text>
</comment>
<keyword evidence="12" id="KW-0170">Cobalt</keyword>
<dbReference type="CDD" id="cd00429">
    <property type="entry name" value="RPE"/>
    <property type="match status" value="1"/>
</dbReference>
<comment type="catalytic activity">
    <reaction evidence="1 10 11">
        <text>D-ribulose 5-phosphate = D-xylulose 5-phosphate</text>
        <dbReference type="Rhea" id="RHEA:13677"/>
        <dbReference type="ChEBI" id="CHEBI:57737"/>
        <dbReference type="ChEBI" id="CHEBI:58121"/>
        <dbReference type="EC" id="5.1.3.1"/>
    </reaction>
</comment>
<dbReference type="SUPFAM" id="SSF51366">
    <property type="entry name" value="Ribulose-phoshate binding barrel"/>
    <property type="match status" value="1"/>
</dbReference>
<comment type="cofactor">
    <cofactor evidence="5">
        <name>Fe(2+)</name>
        <dbReference type="ChEBI" id="CHEBI:29033"/>
    </cofactor>
</comment>
<evidence type="ECO:0000256" key="2">
    <source>
        <dbReference type="ARBA" id="ARBA00001936"/>
    </source>
</evidence>
<dbReference type="FunFam" id="3.20.20.70:FF:000004">
    <property type="entry name" value="Ribulose-phosphate 3-epimerase"/>
    <property type="match status" value="1"/>
</dbReference>
<name>A0A5B9DA20_9ARCH</name>
<reference evidence="13 14" key="2">
    <citation type="journal article" date="2024" name="Int. J. Syst. Evol. Microbiol.">
        <title>Promethearchaeum syntrophicum gen. nov., sp. nov., an anaerobic, obligately syntrophic archaeon, the first isolate of the lineage 'Asgard' archaea, and proposal of the new archaeal phylum Promethearchaeota phyl. nov. and kingdom Promethearchaeati regn. nov.</title>
        <authorList>
            <person name="Imachi H."/>
            <person name="Nobu M.K."/>
            <person name="Kato S."/>
            <person name="Takaki Y."/>
            <person name="Miyazaki M."/>
            <person name="Miyata M."/>
            <person name="Ogawara M."/>
            <person name="Saito Y."/>
            <person name="Sakai S."/>
            <person name="Tahara Y.O."/>
            <person name="Takano Y."/>
            <person name="Tasumi E."/>
            <person name="Uematsu K."/>
            <person name="Yoshimura T."/>
            <person name="Itoh T."/>
            <person name="Ohkuma M."/>
            <person name="Takai K."/>
        </authorList>
    </citation>
    <scope>NUCLEOTIDE SEQUENCE [LARGE SCALE GENOMIC DNA]</scope>
    <source>
        <strain evidence="13 14">MK-D1</strain>
    </source>
</reference>
<keyword evidence="12" id="KW-0464">Manganese</keyword>
<evidence type="ECO:0000256" key="5">
    <source>
        <dbReference type="ARBA" id="ARBA00001954"/>
    </source>
</evidence>
<accession>A0A5B9DA20</accession>